<name>A0A0E9Q1F8_ANGAN</name>
<evidence type="ECO:0000313" key="1">
    <source>
        <dbReference type="EMBL" id="JAH10175.1"/>
    </source>
</evidence>
<reference evidence="1" key="1">
    <citation type="submission" date="2014-11" db="EMBL/GenBank/DDBJ databases">
        <authorList>
            <person name="Amaro Gonzalez C."/>
        </authorList>
    </citation>
    <scope>NUCLEOTIDE SEQUENCE</scope>
</reference>
<sequence>MTSFILSMCCIGVCIECSTEAIFWQYSY</sequence>
<accession>A0A0E9Q1F8</accession>
<protein>
    <submittedName>
        <fullName evidence="1">Uncharacterized protein</fullName>
    </submittedName>
</protein>
<organism evidence="1">
    <name type="scientific">Anguilla anguilla</name>
    <name type="common">European freshwater eel</name>
    <name type="synonym">Muraena anguilla</name>
    <dbReference type="NCBI Taxonomy" id="7936"/>
    <lineage>
        <taxon>Eukaryota</taxon>
        <taxon>Metazoa</taxon>
        <taxon>Chordata</taxon>
        <taxon>Craniata</taxon>
        <taxon>Vertebrata</taxon>
        <taxon>Euteleostomi</taxon>
        <taxon>Actinopterygii</taxon>
        <taxon>Neopterygii</taxon>
        <taxon>Teleostei</taxon>
        <taxon>Anguilliformes</taxon>
        <taxon>Anguillidae</taxon>
        <taxon>Anguilla</taxon>
    </lineage>
</organism>
<reference evidence="1" key="2">
    <citation type="journal article" date="2015" name="Fish Shellfish Immunol.">
        <title>Early steps in the European eel (Anguilla anguilla)-Vibrio vulnificus interaction in the gills: Role of the RtxA13 toxin.</title>
        <authorList>
            <person name="Callol A."/>
            <person name="Pajuelo D."/>
            <person name="Ebbesson L."/>
            <person name="Teles M."/>
            <person name="MacKenzie S."/>
            <person name="Amaro C."/>
        </authorList>
    </citation>
    <scope>NUCLEOTIDE SEQUENCE</scope>
</reference>
<dbReference type="EMBL" id="GBXM01098402">
    <property type="protein sequence ID" value="JAH10175.1"/>
    <property type="molecule type" value="Transcribed_RNA"/>
</dbReference>
<dbReference type="AlphaFoldDB" id="A0A0E9Q1F8"/>
<proteinExistence type="predicted"/>